<evidence type="ECO:0000313" key="1">
    <source>
        <dbReference type="EMBL" id="KAI8013330.1"/>
    </source>
</evidence>
<dbReference type="EMBL" id="CM045761">
    <property type="protein sequence ID" value="KAI8013330.1"/>
    <property type="molecule type" value="Genomic_DNA"/>
</dbReference>
<protein>
    <submittedName>
        <fullName evidence="1">Uncharacterized protein</fullName>
    </submittedName>
</protein>
<dbReference type="Proteomes" id="UP001060215">
    <property type="component" value="Chromosome 4"/>
</dbReference>
<sequence>MAKLKIAGAWSGVLEVELDEWTVPMLREEVAKRSNCGSESINLICAGKVLKDSDGAQKLTQLGFKNNSKVLGSRVCADQGKALKDELMAEEERSI</sequence>
<accession>A0ACC0HJ68</accession>
<evidence type="ECO:0000313" key="2">
    <source>
        <dbReference type="Proteomes" id="UP001060215"/>
    </source>
</evidence>
<gene>
    <name evidence="1" type="ORF">LOK49_LG05G02140</name>
</gene>
<comment type="caution">
    <text evidence="1">The sequence shown here is derived from an EMBL/GenBank/DDBJ whole genome shotgun (WGS) entry which is preliminary data.</text>
</comment>
<proteinExistence type="predicted"/>
<name>A0ACC0HJ68_9ERIC</name>
<organism evidence="1 2">
    <name type="scientific">Camellia lanceoleosa</name>
    <dbReference type="NCBI Taxonomy" id="1840588"/>
    <lineage>
        <taxon>Eukaryota</taxon>
        <taxon>Viridiplantae</taxon>
        <taxon>Streptophyta</taxon>
        <taxon>Embryophyta</taxon>
        <taxon>Tracheophyta</taxon>
        <taxon>Spermatophyta</taxon>
        <taxon>Magnoliopsida</taxon>
        <taxon>eudicotyledons</taxon>
        <taxon>Gunneridae</taxon>
        <taxon>Pentapetalae</taxon>
        <taxon>asterids</taxon>
        <taxon>Ericales</taxon>
        <taxon>Theaceae</taxon>
        <taxon>Camellia</taxon>
    </lineage>
</organism>
<reference evidence="1 2" key="1">
    <citation type="journal article" date="2022" name="Plant J.">
        <title>Chromosome-level genome of Camellia lanceoleosa provides a valuable resource for understanding genome evolution and self-incompatibility.</title>
        <authorList>
            <person name="Gong W."/>
            <person name="Xiao S."/>
            <person name="Wang L."/>
            <person name="Liao Z."/>
            <person name="Chang Y."/>
            <person name="Mo W."/>
            <person name="Hu G."/>
            <person name="Li W."/>
            <person name="Zhao G."/>
            <person name="Zhu H."/>
            <person name="Hu X."/>
            <person name="Ji K."/>
            <person name="Xiang X."/>
            <person name="Song Q."/>
            <person name="Yuan D."/>
            <person name="Jin S."/>
            <person name="Zhang L."/>
        </authorList>
    </citation>
    <scope>NUCLEOTIDE SEQUENCE [LARGE SCALE GENOMIC DNA]</scope>
    <source>
        <strain evidence="1">SQ_2022a</strain>
    </source>
</reference>
<keyword evidence="2" id="KW-1185">Reference proteome</keyword>